<dbReference type="GO" id="GO:0006779">
    <property type="term" value="P:porphyrin-containing compound biosynthetic process"/>
    <property type="evidence" value="ECO:0007669"/>
    <property type="project" value="InterPro"/>
</dbReference>
<proteinExistence type="predicted"/>
<sequence>MIQFTNYKCPEGSDTSGFTESVVEKVGLPFPEAYTYGEGMARIAGTLREVEGGTLCMVPFCHTVEAENLGGNIKLGTATIGPRCQEPVCKDEEDLLGLPDLDFEKGRLKETLEAVKLLKAAKEAVGVEICGPMTILNNLSDISRVFKIWRKNPEVIAKVVEKLRLQLLRYIEKSLAAGVDFIAFEDPVGGLNILGPKYFELQGRQFSKPFVEEALKIIGGQSVMHLCPKTALQLTALGMAEWESYPLPEPMSYAQACLELRGKVNLVGNVCIHNRNHILQDAQIKILKLLTA</sequence>
<dbReference type="SUPFAM" id="SSF51726">
    <property type="entry name" value="UROD/MetE-like"/>
    <property type="match status" value="1"/>
</dbReference>
<name>A0A1G8GSK1_9FIRM</name>
<dbReference type="Proteomes" id="UP000198656">
    <property type="component" value="Unassembled WGS sequence"/>
</dbReference>
<accession>A0A1G8GSK1</accession>
<dbReference type="InterPro" id="IPR052024">
    <property type="entry name" value="Methanogen_methyltrans"/>
</dbReference>
<organism evidence="2 3">
    <name type="scientific">Desulfosporosinus hippei DSM 8344</name>
    <dbReference type="NCBI Taxonomy" id="1121419"/>
    <lineage>
        <taxon>Bacteria</taxon>
        <taxon>Bacillati</taxon>
        <taxon>Bacillota</taxon>
        <taxon>Clostridia</taxon>
        <taxon>Eubacteriales</taxon>
        <taxon>Desulfitobacteriaceae</taxon>
        <taxon>Desulfosporosinus</taxon>
    </lineage>
</organism>
<evidence type="ECO:0000259" key="1">
    <source>
        <dbReference type="Pfam" id="PF01208"/>
    </source>
</evidence>
<dbReference type="PANTHER" id="PTHR47099:SF1">
    <property type="entry name" value="METHYLCOBAMIDE:COM METHYLTRANSFERASE MTBA"/>
    <property type="match status" value="1"/>
</dbReference>
<gene>
    <name evidence="2" type="ORF">SAMN05443529_12344</name>
</gene>
<evidence type="ECO:0000313" key="3">
    <source>
        <dbReference type="Proteomes" id="UP000198656"/>
    </source>
</evidence>
<protein>
    <submittedName>
        <fullName evidence="2">Uroporphyrinogen-III decarboxylase</fullName>
    </submittedName>
</protein>
<dbReference type="InterPro" id="IPR038071">
    <property type="entry name" value="UROD/MetE-like_sf"/>
</dbReference>
<dbReference type="Gene3D" id="3.20.20.210">
    <property type="match status" value="1"/>
</dbReference>
<dbReference type="AlphaFoldDB" id="A0A1G8GSK1"/>
<dbReference type="STRING" id="1121419.SAMN05443529_12344"/>
<dbReference type="RefSeq" id="WP_092334908.1">
    <property type="nucleotide sequence ID" value="NZ_FNCP01000023.1"/>
</dbReference>
<evidence type="ECO:0000313" key="2">
    <source>
        <dbReference type="EMBL" id="SDH97339.1"/>
    </source>
</evidence>
<dbReference type="GO" id="GO:0004853">
    <property type="term" value="F:uroporphyrinogen decarboxylase activity"/>
    <property type="evidence" value="ECO:0007669"/>
    <property type="project" value="InterPro"/>
</dbReference>
<dbReference type="Pfam" id="PF01208">
    <property type="entry name" value="URO-D"/>
    <property type="match status" value="1"/>
</dbReference>
<dbReference type="EMBL" id="FNCP01000023">
    <property type="protein sequence ID" value="SDH97339.1"/>
    <property type="molecule type" value="Genomic_DNA"/>
</dbReference>
<dbReference type="PANTHER" id="PTHR47099">
    <property type="entry name" value="METHYLCOBAMIDE:COM METHYLTRANSFERASE MTBA"/>
    <property type="match status" value="1"/>
</dbReference>
<dbReference type="InterPro" id="IPR000257">
    <property type="entry name" value="Uroporphyrinogen_deCOase"/>
</dbReference>
<feature type="domain" description="Uroporphyrinogen decarboxylase (URO-D)" evidence="1">
    <location>
        <begin position="24"/>
        <end position="270"/>
    </location>
</feature>
<reference evidence="3" key="1">
    <citation type="submission" date="2016-10" db="EMBL/GenBank/DDBJ databases">
        <authorList>
            <person name="Varghese N."/>
            <person name="Submissions S."/>
        </authorList>
    </citation>
    <scope>NUCLEOTIDE SEQUENCE [LARGE SCALE GENOMIC DNA]</scope>
    <source>
        <strain evidence="3">DSM 8344</strain>
    </source>
</reference>
<keyword evidence="3" id="KW-1185">Reference proteome</keyword>
<dbReference type="OrthoDB" id="2135496at2"/>